<proteinExistence type="predicted"/>
<gene>
    <name evidence="3" type="ORF">IAC39_05550</name>
</gene>
<reference evidence="3" key="1">
    <citation type="submission" date="2020-10" db="EMBL/GenBank/DDBJ databases">
        <authorList>
            <person name="Gilroy R."/>
        </authorList>
    </citation>
    <scope>NUCLEOTIDE SEQUENCE</scope>
    <source>
        <strain evidence="3">CHK33-4379</strain>
    </source>
</reference>
<dbReference type="InterPro" id="IPR032466">
    <property type="entry name" value="Metal_Hydrolase"/>
</dbReference>
<protein>
    <submittedName>
        <fullName evidence="3">Amidohydrolase</fullName>
    </submittedName>
</protein>
<accession>A0A9D1KJQ3</accession>
<dbReference type="Gene3D" id="3.20.20.140">
    <property type="entry name" value="Metal-dependent hydrolases"/>
    <property type="match status" value="1"/>
</dbReference>
<evidence type="ECO:0000259" key="2">
    <source>
        <dbReference type="Pfam" id="PF04909"/>
    </source>
</evidence>
<dbReference type="InterPro" id="IPR006680">
    <property type="entry name" value="Amidohydro-rel"/>
</dbReference>
<dbReference type="PANTHER" id="PTHR21240:SF28">
    <property type="entry name" value="ISO-OROTATE DECARBOXYLASE (EUROFUNG)"/>
    <property type="match status" value="1"/>
</dbReference>
<dbReference type="EMBL" id="DVLL01000020">
    <property type="protein sequence ID" value="HIT59154.1"/>
    <property type="molecule type" value="Genomic_DNA"/>
</dbReference>
<name>A0A9D1KJQ3_9FIRM</name>
<comment type="caution">
    <text evidence="3">The sequence shown here is derived from an EMBL/GenBank/DDBJ whole genome shotgun (WGS) entry which is preliminary data.</text>
</comment>
<reference evidence="3" key="2">
    <citation type="journal article" date="2021" name="PeerJ">
        <title>Extensive microbial diversity within the chicken gut microbiome revealed by metagenomics and culture.</title>
        <authorList>
            <person name="Gilroy R."/>
            <person name="Ravi A."/>
            <person name="Getino M."/>
            <person name="Pursley I."/>
            <person name="Horton D.L."/>
            <person name="Alikhan N.F."/>
            <person name="Baker D."/>
            <person name="Gharbi K."/>
            <person name="Hall N."/>
            <person name="Watson M."/>
            <person name="Adriaenssens E.M."/>
            <person name="Foster-Nyarko E."/>
            <person name="Jarju S."/>
            <person name="Secka A."/>
            <person name="Antonio M."/>
            <person name="Oren A."/>
            <person name="Chaudhuri R.R."/>
            <person name="La Ragione R."/>
            <person name="Hildebrand F."/>
            <person name="Pallen M.J."/>
        </authorList>
    </citation>
    <scope>NUCLEOTIDE SEQUENCE</scope>
    <source>
        <strain evidence="3">CHK33-4379</strain>
    </source>
</reference>
<keyword evidence="1" id="KW-0456">Lyase</keyword>
<dbReference type="GO" id="GO:0016831">
    <property type="term" value="F:carboxy-lyase activity"/>
    <property type="evidence" value="ECO:0007669"/>
    <property type="project" value="InterPro"/>
</dbReference>
<dbReference type="AlphaFoldDB" id="A0A9D1KJQ3"/>
<dbReference type="Pfam" id="PF04909">
    <property type="entry name" value="Amidohydro_2"/>
    <property type="match status" value="1"/>
</dbReference>
<dbReference type="GO" id="GO:0019748">
    <property type="term" value="P:secondary metabolic process"/>
    <property type="evidence" value="ECO:0007669"/>
    <property type="project" value="TreeGrafter"/>
</dbReference>
<dbReference type="GO" id="GO:0016787">
    <property type="term" value="F:hydrolase activity"/>
    <property type="evidence" value="ECO:0007669"/>
    <property type="project" value="InterPro"/>
</dbReference>
<feature type="domain" description="Amidohydrolase-related" evidence="2">
    <location>
        <begin position="5"/>
        <end position="264"/>
    </location>
</feature>
<dbReference type="GO" id="GO:0005737">
    <property type="term" value="C:cytoplasm"/>
    <property type="evidence" value="ECO:0007669"/>
    <property type="project" value="TreeGrafter"/>
</dbReference>
<sequence length="268" mass="29975">MKEIVDCHCHIYPDKIADKASSGIGKFYNIPVLYDGRAETVRRLDAYAGITRSVIFSVATKPAQVRSINEFIAMEVMNGGGLFVGLGTAHPESDDIKGDIKHLVELGLRGVKLHHDIQGYKLDDYRCLKIYEICEDMGLPVLIHAGDSRFDCSNPNRIRPVLETFPGLKLIGAHLGGYTVWDEAVSMLCGFPNFYVDSSSSLYAMTPERGREIILSYGTDRVLFGTDFPLWNPAEELRKLYALGLDENELENILWKNANRLFKLGLGE</sequence>
<organism evidence="3 4">
    <name type="scientific">Candidatus Faeciplasma pullistercoris</name>
    <dbReference type="NCBI Taxonomy" id="2840800"/>
    <lineage>
        <taxon>Bacteria</taxon>
        <taxon>Bacillati</taxon>
        <taxon>Bacillota</taxon>
        <taxon>Clostridia</taxon>
        <taxon>Eubacteriales</taxon>
        <taxon>Oscillospiraceae</taxon>
        <taxon>Oscillospiraceae incertae sedis</taxon>
        <taxon>Candidatus Faeciplasma</taxon>
    </lineage>
</organism>
<dbReference type="InterPro" id="IPR032465">
    <property type="entry name" value="ACMSD"/>
</dbReference>
<dbReference type="PANTHER" id="PTHR21240">
    <property type="entry name" value="2-AMINO-3-CARBOXYLMUCONATE-6-SEMIALDEHYDE DECARBOXYLASE"/>
    <property type="match status" value="1"/>
</dbReference>
<evidence type="ECO:0000313" key="4">
    <source>
        <dbReference type="Proteomes" id="UP000824136"/>
    </source>
</evidence>
<evidence type="ECO:0000313" key="3">
    <source>
        <dbReference type="EMBL" id="HIT59154.1"/>
    </source>
</evidence>
<dbReference type="Proteomes" id="UP000824136">
    <property type="component" value="Unassembled WGS sequence"/>
</dbReference>
<dbReference type="CDD" id="cd01292">
    <property type="entry name" value="metallo-dependent_hydrolases"/>
    <property type="match status" value="1"/>
</dbReference>
<dbReference type="SUPFAM" id="SSF51556">
    <property type="entry name" value="Metallo-dependent hydrolases"/>
    <property type="match status" value="1"/>
</dbReference>
<evidence type="ECO:0000256" key="1">
    <source>
        <dbReference type="ARBA" id="ARBA00023239"/>
    </source>
</evidence>